<evidence type="ECO:0000313" key="3">
    <source>
        <dbReference type="Proteomes" id="UP000324927"/>
    </source>
</evidence>
<keyword evidence="3" id="KW-1185">Reference proteome</keyword>
<keyword evidence="1" id="KW-0732">Signal</keyword>
<proteinExistence type="predicted"/>
<feature type="chain" id="PRO_5023009156" description="Lysozyme inhibitor LprI N-terminal domain-containing protein" evidence="1">
    <location>
        <begin position="26"/>
        <end position="415"/>
    </location>
</feature>
<organism evidence="2 3">
    <name type="scientific">Azospirillum lipoferum</name>
    <dbReference type="NCBI Taxonomy" id="193"/>
    <lineage>
        <taxon>Bacteria</taxon>
        <taxon>Pseudomonadati</taxon>
        <taxon>Pseudomonadota</taxon>
        <taxon>Alphaproteobacteria</taxon>
        <taxon>Rhodospirillales</taxon>
        <taxon>Azospirillaceae</taxon>
        <taxon>Azospirillum</taxon>
    </lineage>
</organism>
<gene>
    <name evidence="2" type="ORF">FZ942_05725</name>
</gene>
<dbReference type="RefSeq" id="WP_149230131.1">
    <property type="nucleotide sequence ID" value="NZ_JALJXJ010000002.1"/>
</dbReference>
<dbReference type="Proteomes" id="UP000324927">
    <property type="component" value="Unassembled WGS sequence"/>
</dbReference>
<comment type="caution">
    <text evidence="2">The sequence shown here is derived from an EMBL/GenBank/DDBJ whole genome shotgun (WGS) entry which is preliminary data.</text>
</comment>
<name>A0A5A9GYH9_AZOLI</name>
<accession>A0A5A9GYH9</accession>
<evidence type="ECO:0000313" key="2">
    <source>
        <dbReference type="EMBL" id="KAA0598569.1"/>
    </source>
</evidence>
<reference evidence="2 3" key="1">
    <citation type="submission" date="2019-08" db="EMBL/GenBank/DDBJ databases">
        <authorList>
            <person name="Grouzdev D."/>
            <person name="Tikhonova E."/>
            <person name="Kravchenko I."/>
        </authorList>
    </citation>
    <scope>NUCLEOTIDE SEQUENCE [LARGE SCALE GENOMIC DNA]</scope>
    <source>
        <strain evidence="2 3">59b</strain>
    </source>
</reference>
<evidence type="ECO:0008006" key="4">
    <source>
        <dbReference type="Google" id="ProtNLM"/>
    </source>
</evidence>
<dbReference type="OrthoDB" id="1522627at2"/>
<sequence>MFRLIPLRSWALAFCVAVAALPGTAATPASTDSDARLRGLGDAQARMWHAALKALDETGRRNLAAAQDQWIEQLAAVCKLPLRGRPTTEAIAEAAIGDSTACVEDGLETRTAVLQEIALVGQGEYGGGERADRLWDVGPYRLVLRQVRREDLERDVLIVLRGGTWLHSLDQQHLDVNPRGFFEDVADWEAGRVPFEVGRDVLGLGAPALVVSGFSGGAHCCFDLTVLVLGPAFAVMPTIALRDGDEVRVTRADGHPAIITVQDFSFAYWRSSFADSFAPRVVLGYDPVQARYRADPALMAAPLAPAEQRTAEAGRAREEHRRMLAAIEAERRAGHAVIDEQVPGSTTTGVLTLIYGGHWNEARAFLAEAWAGGQTARDGYWSELTDCVLRRSQFWPAVAALNRLPAAAPACQPPP</sequence>
<feature type="signal peptide" evidence="1">
    <location>
        <begin position="1"/>
        <end position="25"/>
    </location>
</feature>
<dbReference type="EMBL" id="VTTN01000001">
    <property type="protein sequence ID" value="KAA0598569.1"/>
    <property type="molecule type" value="Genomic_DNA"/>
</dbReference>
<evidence type="ECO:0000256" key="1">
    <source>
        <dbReference type="SAM" id="SignalP"/>
    </source>
</evidence>
<protein>
    <recommendedName>
        <fullName evidence="4">Lysozyme inhibitor LprI N-terminal domain-containing protein</fullName>
    </recommendedName>
</protein>
<dbReference type="AlphaFoldDB" id="A0A5A9GYH9"/>